<dbReference type="CDD" id="cd00063">
    <property type="entry name" value="FN3"/>
    <property type="match status" value="3"/>
</dbReference>
<evidence type="ECO:0000256" key="2">
    <source>
        <dbReference type="SAM" id="MobiDB-lite"/>
    </source>
</evidence>
<feature type="domain" description="Fibronectin type-III" evidence="4">
    <location>
        <begin position="309"/>
        <end position="409"/>
    </location>
</feature>
<keyword evidence="3" id="KW-1133">Transmembrane helix</keyword>
<dbReference type="InterPro" id="IPR036116">
    <property type="entry name" value="FN3_sf"/>
</dbReference>
<feature type="region of interest" description="Disordered" evidence="2">
    <location>
        <begin position="302"/>
        <end position="324"/>
    </location>
</feature>
<feature type="compositionally biased region" description="Acidic residues" evidence="2">
    <location>
        <begin position="197"/>
        <end position="211"/>
    </location>
</feature>
<dbReference type="InterPro" id="IPR013783">
    <property type="entry name" value="Ig-like_fold"/>
</dbReference>
<reference evidence="5" key="1">
    <citation type="submission" date="2021-12" db="EMBL/GenBank/DDBJ databases">
        <authorList>
            <person name="King R."/>
        </authorList>
    </citation>
    <scope>NUCLEOTIDE SEQUENCE</scope>
</reference>
<gene>
    <name evidence="5" type="ORF">DIATSA_LOCUS11525</name>
</gene>
<dbReference type="InterPro" id="IPR003961">
    <property type="entry name" value="FN3_dom"/>
</dbReference>
<keyword evidence="3" id="KW-0812">Transmembrane</keyword>
<dbReference type="Pfam" id="PF00041">
    <property type="entry name" value="fn3"/>
    <property type="match status" value="2"/>
</dbReference>
<dbReference type="PANTHER" id="PTHR44170">
    <property type="entry name" value="PROTEIN SIDEKICK"/>
    <property type="match status" value="1"/>
</dbReference>
<dbReference type="EMBL" id="OU893337">
    <property type="protein sequence ID" value="CAG9794126.1"/>
    <property type="molecule type" value="Genomic_DNA"/>
</dbReference>
<feature type="transmembrane region" description="Helical" evidence="3">
    <location>
        <begin position="422"/>
        <end position="445"/>
    </location>
</feature>
<dbReference type="PRINTS" id="PR00014">
    <property type="entry name" value="FNTYPEIII"/>
</dbReference>
<dbReference type="Gene3D" id="2.60.40.10">
    <property type="entry name" value="Immunoglobulins"/>
    <property type="match status" value="4"/>
</dbReference>
<dbReference type="PANTHER" id="PTHR44170:SF54">
    <property type="entry name" value="FI24025P1"/>
    <property type="match status" value="1"/>
</dbReference>
<evidence type="ECO:0000256" key="3">
    <source>
        <dbReference type="SAM" id="Phobius"/>
    </source>
</evidence>
<feature type="domain" description="Fibronectin type-III" evidence="4">
    <location>
        <begin position="99"/>
        <end position="192"/>
    </location>
</feature>
<feature type="domain" description="Fibronectin type-III" evidence="4">
    <location>
        <begin position="1"/>
        <end position="90"/>
    </location>
</feature>
<feature type="region of interest" description="Disordered" evidence="2">
    <location>
        <begin position="182"/>
        <end position="211"/>
    </location>
</feature>
<keyword evidence="3" id="KW-0472">Membrane</keyword>
<feature type="domain" description="Fibronectin type-III" evidence="4">
    <location>
        <begin position="210"/>
        <end position="304"/>
    </location>
</feature>
<reference evidence="5" key="2">
    <citation type="submission" date="2022-10" db="EMBL/GenBank/DDBJ databases">
        <authorList>
            <consortium name="ENA_rothamsted_submissions"/>
            <consortium name="culmorum"/>
            <person name="King R."/>
        </authorList>
    </citation>
    <scope>NUCLEOTIDE SEQUENCE</scope>
</reference>
<evidence type="ECO:0000313" key="6">
    <source>
        <dbReference type="Proteomes" id="UP001153714"/>
    </source>
</evidence>
<organism evidence="5 6">
    <name type="scientific">Diatraea saccharalis</name>
    <name type="common">sugarcane borer</name>
    <dbReference type="NCBI Taxonomy" id="40085"/>
    <lineage>
        <taxon>Eukaryota</taxon>
        <taxon>Metazoa</taxon>
        <taxon>Ecdysozoa</taxon>
        <taxon>Arthropoda</taxon>
        <taxon>Hexapoda</taxon>
        <taxon>Insecta</taxon>
        <taxon>Pterygota</taxon>
        <taxon>Neoptera</taxon>
        <taxon>Endopterygota</taxon>
        <taxon>Lepidoptera</taxon>
        <taxon>Glossata</taxon>
        <taxon>Ditrysia</taxon>
        <taxon>Pyraloidea</taxon>
        <taxon>Crambidae</taxon>
        <taxon>Crambinae</taxon>
        <taxon>Diatraea</taxon>
    </lineage>
</organism>
<dbReference type="GO" id="GO:0098609">
    <property type="term" value="P:cell-cell adhesion"/>
    <property type="evidence" value="ECO:0007669"/>
    <property type="project" value="TreeGrafter"/>
</dbReference>
<protein>
    <recommendedName>
        <fullName evidence="4">Fibronectin type-III domain-containing protein</fullName>
    </recommendedName>
</protein>
<dbReference type="OrthoDB" id="114660at2759"/>
<dbReference type="PROSITE" id="PS50853">
    <property type="entry name" value="FN3"/>
    <property type="match status" value="4"/>
</dbReference>
<dbReference type="SUPFAM" id="SSF49265">
    <property type="entry name" value="Fibronectin type III"/>
    <property type="match status" value="2"/>
</dbReference>
<evidence type="ECO:0000259" key="4">
    <source>
        <dbReference type="PROSITE" id="PS50853"/>
    </source>
</evidence>
<name>A0A9N9WK55_9NEOP</name>
<accession>A0A9N9WK55</accession>
<evidence type="ECO:0000313" key="5">
    <source>
        <dbReference type="EMBL" id="CAG9794126.1"/>
    </source>
</evidence>
<evidence type="ECO:0000256" key="1">
    <source>
        <dbReference type="ARBA" id="ARBA00023157"/>
    </source>
</evidence>
<keyword evidence="6" id="KW-1185">Reference proteome</keyword>
<dbReference type="SMART" id="SM00060">
    <property type="entry name" value="FN3"/>
    <property type="match status" value="3"/>
</dbReference>
<proteinExistence type="predicted"/>
<dbReference type="AlphaFoldDB" id="A0A9N9WK55"/>
<sequence>MGDVVLLWQSILVRWEAPGQRWQHGALTGYKVRYRAARRKPASLTTPADTTRALLRADPNTQYQVHSSVSTVILTALFLSEWVTAATPRRPRHDAAAVPPRPPPLTTRAGRDWISVWWDTEKETEAEEAWGWVLGWGLGVPDTASRELPPGTHSHVIRGLKSNEEYVISLRGSNALGLGPAGYATVRTRPPPAHDAADDDDDVDDADDDDDDDERLVIMLSGTTAVVYWTDPTLPKGQTATDGRRYVVRWTTQGSRPHTYNATDLNCMIDELKPNTHYEFAVKLIRGGRESQWSMIVSNTSLEAPPASAPRDLRASPPPPPAPPSRYVELAWSPPAKPNGQITGYVVMYAIQRTGGGEEWAAVSVAGERGRARVERLRPRTSYLFKVQARNNKGLGPFCTPLVYTTPLESGEGGGLASATSAWLWASAGGACAVLALAAALALSLCCRRAPPLSPDTRCVVYM</sequence>
<keyword evidence="1" id="KW-1015">Disulfide bond</keyword>
<dbReference type="Proteomes" id="UP001153714">
    <property type="component" value="Chromosome 6"/>
</dbReference>